<gene>
    <name evidence="7" type="ORF">LTR05_003596</name>
</gene>
<dbReference type="PROSITE" id="PS51767">
    <property type="entry name" value="PEPTIDASE_A1"/>
    <property type="match status" value="1"/>
</dbReference>
<evidence type="ECO:0000256" key="5">
    <source>
        <dbReference type="PIRSR" id="PIRSR601461-1"/>
    </source>
</evidence>
<dbReference type="Gene3D" id="2.40.70.10">
    <property type="entry name" value="Acid Proteases"/>
    <property type="match status" value="2"/>
</dbReference>
<organism evidence="7 8">
    <name type="scientific">Lithohypha guttulata</name>
    <dbReference type="NCBI Taxonomy" id="1690604"/>
    <lineage>
        <taxon>Eukaryota</taxon>
        <taxon>Fungi</taxon>
        <taxon>Dikarya</taxon>
        <taxon>Ascomycota</taxon>
        <taxon>Pezizomycotina</taxon>
        <taxon>Eurotiomycetes</taxon>
        <taxon>Chaetothyriomycetidae</taxon>
        <taxon>Chaetothyriales</taxon>
        <taxon>Trichomeriaceae</taxon>
        <taxon>Lithohypha</taxon>
    </lineage>
</organism>
<evidence type="ECO:0000313" key="7">
    <source>
        <dbReference type="EMBL" id="KAK5086428.1"/>
    </source>
</evidence>
<protein>
    <recommendedName>
        <fullName evidence="6">Peptidase A1 domain-containing protein</fullName>
    </recommendedName>
</protein>
<feature type="domain" description="Peptidase A1" evidence="6">
    <location>
        <begin position="69"/>
        <end position="401"/>
    </location>
</feature>
<keyword evidence="4" id="KW-0378">Hydrolase</keyword>
<dbReference type="PRINTS" id="PR00792">
    <property type="entry name" value="PEPSIN"/>
</dbReference>
<dbReference type="InterPro" id="IPR001461">
    <property type="entry name" value="Aspartic_peptidase_A1"/>
</dbReference>
<dbReference type="InterPro" id="IPR034163">
    <property type="entry name" value="Aspergillopepsin-like_cat_dom"/>
</dbReference>
<dbReference type="Proteomes" id="UP001309876">
    <property type="component" value="Unassembled WGS sequence"/>
</dbReference>
<accession>A0AAN7Y6L9</accession>
<evidence type="ECO:0000259" key="6">
    <source>
        <dbReference type="PROSITE" id="PS51767"/>
    </source>
</evidence>
<reference evidence="7 8" key="1">
    <citation type="submission" date="2023-08" db="EMBL/GenBank/DDBJ databases">
        <title>Black Yeasts Isolated from many extreme environments.</title>
        <authorList>
            <person name="Coleine C."/>
            <person name="Stajich J.E."/>
            <person name="Selbmann L."/>
        </authorList>
    </citation>
    <scope>NUCLEOTIDE SEQUENCE [LARGE SCALE GENOMIC DNA]</scope>
    <source>
        <strain evidence="7 8">CCFEE 5910</strain>
    </source>
</reference>
<evidence type="ECO:0000256" key="4">
    <source>
        <dbReference type="ARBA" id="ARBA00022801"/>
    </source>
</evidence>
<dbReference type="EMBL" id="JAVRRJ010000003">
    <property type="protein sequence ID" value="KAK5086428.1"/>
    <property type="molecule type" value="Genomic_DNA"/>
</dbReference>
<evidence type="ECO:0000256" key="1">
    <source>
        <dbReference type="ARBA" id="ARBA00007447"/>
    </source>
</evidence>
<evidence type="ECO:0000256" key="2">
    <source>
        <dbReference type="ARBA" id="ARBA00022670"/>
    </source>
</evidence>
<feature type="active site" evidence="5">
    <location>
        <position position="290"/>
    </location>
</feature>
<dbReference type="CDD" id="cd06097">
    <property type="entry name" value="Aspergillopepsin_like"/>
    <property type="match status" value="1"/>
</dbReference>
<dbReference type="PANTHER" id="PTHR47966:SF1">
    <property type="entry name" value="ASPARTYL PROTEINASE"/>
    <property type="match status" value="1"/>
</dbReference>
<proteinExistence type="inferred from homology"/>
<keyword evidence="2" id="KW-0645">Protease</keyword>
<comment type="caution">
    <text evidence="7">The sequence shown here is derived from an EMBL/GenBank/DDBJ whole genome shotgun (WGS) entry which is preliminary data.</text>
</comment>
<dbReference type="SUPFAM" id="SSF50630">
    <property type="entry name" value="Acid proteases"/>
    <property type="match status" value="1"/>
</dbReference>
<feature type="active site" evidence="5">
    <location>
        <position position="87"/>
    </location>
</feature>
<dbReference type="Pfam" id="PF00026">
    <property type="entry name" value="Asp"/>
    <property type="match status" value="1"/>
</dbReference>
<dbReference type="GO" id="GO:0004190">
    <property type="term" value="F:aspartic-type endopeptidase activity"/>
    <property type="evidence" value="ECO:0007669"/>
    <property type="project" value="UniProtKB-KW"/>
</dbReference>
<dbReference type="InterPro" id="IPR033121">
    <property type="entry name" value="PEPTIDASE_A1"/>
</dbReference>
<dbReference type="GO" id="GO:0006508">
    <property type="term" value="P:proteolysis"/>
    <property type="evidence" value="ECO:0007669"/>
    <property type="project" value="UniProtKB-KW"/>
</dbReference>
<name>A0AAN7Y6L9_9EURO</name>
<dbReference type="AlphaFoldDB" id="A0AAN7Y6L9"/>
<dbReference type="InterPro" id="IPR021109">
    <property type="entry name" value="Peptidase_aspartic_dom_sf"/>
</dbReference>
<evidence type="ECO:0000256" key="3">
    <source>
        <dbReference type="ARBA" id="ARBA00022750"/>
    </source>
</evidence>
<keyword evidence="8" id="KW-1185">Reference proteome</keyword>
<evidence type="ECO:0000313" key="8">
    <source>
        <dbReference type="Proteomes" id="UP001309876"/>
    </source>
</evidence>
<keyword evidence="3" id="KW-0064">Aspartyl protease</keyword>
<dbReference type="PANTHER" id="PTHR47966">
    <property type="entry name" value="BETA-SITE APP-CLEAVING ENZYME, ISOFORM A-RELATED"/>
    <property type="match status" value="1"/>
</dbReference>
<comment type="similarity">
    <text evidence="1">Belongs to the peptidase A1 family.</text>
</comment>
<sequence length="411" mass="44718">MSRIPIVRNSDYRLNGPKSYAYALIKYNLTPSQPGKFYRENAHSKLMMKNTDGAHAIVTADDVMNDSFYTCPVQVGTPPQTLDLNLDSGSSDLWFWSTKLDKRVQRAGKANEVAIFDTAKSSTFKPVPSSTWRITYGDGSGASGIVGTDDIQIGDITVKGQAIELATKISSSFQNQTSSGLLGLAWGDLNTVTPTPVKTPVENMIAQGSLPTDAQMWSCYLGSVKDINDPDHGNSWYLFGPHDKSVVEASGQEIAWTPIDNTQGFWMFDSDAATINGQTLELPEGKAMADTGTTLMLCDDKFCQALYDAVDGARFDPQVGGWILPSDNIDKRPDLKVKVGADKYITIEKEQLSWAELEDGSGMSFGSIQSNGNAPFAIFGDTFLQCCYAIFDVGNQRFGCVQRPDPTPAGK</sequence>